<evidence type="ECO:0000256" key="8">
    <source>
        <dbReference type="ARBA" id="ARBA00023049"/>
    </source>
</evidence>
<comment type="caution">
    <text evidence="11">The sequence shown here is derived from an EMBL/GenBank/DDBJ whole genome shotgun (WGS) entry which is preliminary data.</text>
</comment>
<dbReference type="InterPro" id="IPR023358">
    <property type="entry name" value="Peptidase_M18_dom2"/>
</dbReference>
<dbReference type="SUPFAM" id="SSF53187">
    <property type="entry name" value="Zn-dependent exopeptidases"/>
    <property type="match status" value="1"/>
</dbReference>
<evidence type="ECO:0000256" key="10">
    <source>
        <dbReference type="RuleBase" id="RU004387"/>
    </source>
</evidence>
<dbReference type="GO" id="GO:0008237">
    <property type="term" value="F:metallopeptidase activity"/>
    <property type="evidence" value="ECO:0007669"/>
    <property type="project" value="UniProtKB-KW"/>
</dbReference>
<keyword evidence="12" id="KW-1185">Reference proteome</keyword>
<evidence type="ECO:0000256" key="9">
    <source>
        <dbReference type="RuleBase" id="RU004386"/>
    </source>
</evidence>
<evidence type="ECO:0000313" key="11">
    <source>
        <dbReference type="EMBL" id="MPQ43282.1"/>
    </source>
</evidence>
<dbReference type="Gene3D" id="2.30.250.10">
    <property type="entry name" value="Aminopeptidase i, Domain 2"/>
    <property type="match status" value="1"/>
</dbReference>
<dbReference type="AlphaFoldDB" id="A0A6I1MM12"/>
<organism evidence="11 12">
    <name type="scientific">Clostridium tarantellae</name>
    <dbReference type="NCBI Taxonomy" id="39493"/>
    <lineage>
        <taxon>Bacteria</taxon>
        <taxon>Bacillati</taxon>
        <taxon>Bacillota</taxon>
        <taxon>Clostridia</taxon>
        <taxon>Eubacteriales</taxon>
        <taxon>Clostridiaceae</taxon>
        <taxon>Clostridium</taxon>
    </lineage>
</organism>
<protein>
    <recommendedName>
        <fullName evidence="10">M18 family aminopeptidase</fullName>
        <ecNumber evidence="10">3.4.11.-</ecNumber>
    </recommendedName>
</protein>
<name>A0A6I1MM12_9CLOT</name>
<keyword evidence="8 9" id="KW-0482">Metalloprotease</keyword>
<dbReference type="RefSeq" id="WP_152888667.1">
    <property type="nucleotide sequence ID" value="NZ_WHJC01000054.1"/>
</dbReference>
<dbReference type="Proteomes" id="UP000430345">
    <property type="component" value="Unassembled WGS sequence"/>
</dbReference>
<evidence type="ECO:0000256" key="2">
    <source>
        <dbReference type="ARBA" id="ARBA00008290"/>
    </source>
</evidence>
<evidence type="ECO:0000256" key="3">
    <source>
        <dbReference type="ARBA" id="ARBA00022438"/>
    </source>
</evidence>
<gene>
    <name evidence="11" type="ORF">GBZ86_05830</name>
</gene>
<dbReference type="GO" id="GO:0004177">
    <property type="term" value="F:aminopeptidase activity"/>
    <property type="evidence" value="ECO:0007669"/>
    <property type="project" value="UniProtKB-KW"/>
</dbReference>
<keyword evidence="7 9" id="KW-0862">Zinc</keyword>
<evidence type="ECO:0000256" key="4">
    <source>
        <dbReference type="ARBA" id="ARBA00022670"/>
    </source>
</evidence>
<dbReference type="NCBIfam" id="NF002600">
    <property type="entry name" value="PRK02256.1"/>
    <property type="match status" value="1"/>
</dbReference>
<dbReference type="Pfam" id="PF02127">
    <property type="entry name" value="Peptidase_M18"/>
    <property type="match status" value="1"/>
</dbReference>
<dbReference type="PRINTS" id="PR00932">
    <property type="entry name" value="AMINO1PTASE"/>
</dbReference>
<comment type="cofactor">
    <cofactor evidence="1 10">
        <name>Zn(2+)</name>
        <dbReference type="ChEBI" id="CHEBI:29105"/>
    </cofactor>
</comment>
<dbReference type="SUPFAM" id="SSF101821">
    <property type="entry name" value="Aminopeptidase/glucanase lid domain"/>
    <property type="match status" value="1"/>
</dbReference>
<dbReference type="InterPro" id="IPR001948">
    <property type="entry name" value="Peptidase_M18"/>
</dbReference>
<sequence>MENNKFEKKDINAWEKYNKEDKKEVFLLSDRYREFMSIAKTERECVNELIKIAEKNGFKNLKDIIKNNKTIKSGEKVYINNMGKTFAMFVIGEEDLEKGLKIIGSHIDAPRIDLKQNPLYEDSDLALMKTHYYGGIKKYQWVAMPLAIHGVVVKKDGTIVNIIIGENDNEPVVGISDLLPHLAADQMTKKASLVIEGENLNLLVGSIPVNDKDTKEKIKSNILTLLNEKYNIDENDFVSSEFEIVPAGKARDFGIDRSMVMAYGQDDRVCAYTSLEAILKINKVDKTCVALFVDKEEIGSVGATGMHSRFFENIIAEIMDRKGDYTELKLRRCLQNSKVLSADVSAAYDPNFTSVVEKKNCAYFGKGVVFSKYTGSRGKSGCNDANAEYMAELRRIMDDNNITWQTAELGKVDQGGGGTIAYILAQYNMEVIDCGIALQNMHAPWEVASKADIYETTRCYEAFYLEA</sequence>
<reference evidence="11 12" key="1">
    <citation type="submission" date="2019-10" db="EMBL/GenBank/DDBJ databases">
        <title>The Genome Sequence of Clostridium tarantellae Isolated from Fish Brain.</title>
        <authorList>
            <person name="Bano L."/>
            <person name="Kiel M."/>
            <person name="Sales G."/>
            <person name="Doxey A.C."/>
            <person name="Mansfield M.J."/>
            <person name="Schiavone M."/>
            <person name="Rossetto O."/>
            <person name="Pirazzini M."/>
            <person name="Dobrindt U."/>
            <person name="Montecucco C."/>
        </authorList>
    </citation>
    <scope>NUCLEOTIDE SEQUENCE [LARGE SCALE GENOMIC DNA]</scope>
    <source>
        <strain evidence="11 12">DSM 3997</strain>
    </source>
</reference>
<dbReference type="PANTHER" id="PTHR28570:SF2">
    <property type="entry name" value="M18 FAMILY AMINOPEPTIDASE 1-RELATED"/>
    <property type="match status" value="1"/>
</dbReference>
<evidence type="ECO:0000313" key="12">
    <source>
        <dbReference type="Proteomes" id="UP000430345"/>
    </source>
</evidence>
<dbReference type="PANTHER" id="PTHR28570">
    <property type="entry name" value="ASPARTYL AMINOPEPTIDASE"/>
    <property type="match status" value="1"/>
</dbReference>
<dbReference type="OrthoDB" id="89722at2"/>
<keyword evidence="3 9" id="KW-0031">Aminopeptidase</keyword>
<evidence type="ECO:0000256" key="5">
    <source>
        <dbReference type="ARBA" id="ARBA00022723"/>
    </source>
</evidence>
<dbReference type="FunFam" id="2.30.250.10:FF:000006">
    <property type="entry name" value="Probable M18 family aminopeptidase 1"/>
    <property type="match status" value="1"/>
</dbReference>
<keyword evidence="5 9" id="KW-0479">Metal-binding</keyword>
<comment type="similarity">
    <text evidence="2 9">Belongs to the peptidase M18 family.</text>
</comment>
<dbReference type="EC" id="3.4.11.-" evidence="10"/>
<evidence type="ECO:0000256" key="1">
    <source>
        <dbReference type="ARBA" id="ARBA00001947"/>
    </source>
</evidence>
<dbReference type="GO" id="GO:0005737">
    <property type="term" value="C:cytoplasm"/>
    <property type="evidence" value="ECO:0007669"/>
    <property type="project" value="UniProtKB-ARBA"/>
</dbReference>
<dbReference type="GO" id="GO:0006508">
    <property type="term" value="P:proteolysis"/>
    <property type="evidence" value="ECO:0007669"/>
    <property type="project" value="UniProtKB-KW"/>
</dbReference>
<evidence type="ECO:0000256" key="6">
    <source>
        <dbReference type="ARBA" id="ARBA00022801"/>
    </source>
</evidence>
<dbReference type="EMBL" id="WHJC01000054">
    <property type="protein sequence ID" value="MPQ43282.1"/>
    <property type="molecule type" value="Genomic_DNA"/>
</dbReference>
<proteinExistence type="inferred from homology"/>
<evidence type="ECO:0000256" key="7">
    <source>
        <dbReference type="ARBA" id="ARBA00022833"/>
    </source>
</evidence>
<dbReference type="CDD" id="cd05659">
    <property type="entry name" value="M18_API"/>
    <property type="match status" value="1"/>
</dbReference>
<keyword evidence="6 9" id="KW-0378">Hydrolase</keyword>
<dbReference type="GO" id="GO:0008270">
    <property type="term" value="F:zinc ion binding"/>
    <property type="evidence" value="ECO:0007669"/>
    <property type="project" value="InterPro"/>
</dbReference>
<accession>A0A6I1MM12</accession>
<dbReference type="Gene3D" id="3.40.630.10">
    <property type="entry name" value="Zn peptidases"/>
    <property type="match status" value="1"/>
</dbReference>
<keyword evidence="4 9" id="KW-0645">Protease</keyword>